<dbReference type="SMART" id="SM00448">
    <property type="entry name" value="REC"/>
    <property type="match status" value="1"/>
</dbReference>
<feature type="region of interest" description="Disordered" evidence="8">
    <location>
        <begin position="232"/>
        <end position="286"/>
    </location>
</feature>
<keyword evidence="4 7" id="KW-0238">DNA-binding</keyword>
<dbReference type="PROSITE" id="PS50110">
    <property type="entry name" value="RESPONSE_REGULATORY"/>
    <property type="match status" value="1"/>
</dbReference>
<comment type="caution">
    <text evidence="12">The sequence shown here is derived from an EMBL/GenBank/DDBJ whole genome shotgun (WGS) entry which is preliminary data.</text>
</comment>
<dbReference type="Gene3D" id="6.10.250.690">
    <property type="match status" value="1"/>
</dbReference>
<dbReference type="PANTHER" id="PTHR48111">
    <property type="entry name" value="REGULATOR OF RPOS"/>
    <property type="match status" value="1"/>
</dbReference>
<evidence type="ECO:0000313" key="14">
    <source>
        <dbReference type="Proteomes" id="UP000530850"/>
    </source>
</evidence>
<evidence type="ECO:0000256" key="5">
    <source>
        <dbReference type="ARBA" id="ARBA00023163"/>
    </source>
</evidence>
<dbReference type="GeneID" id="93356696"/>
<dbReference type="InterPro" id="IPR036388">
    <property type="entry name" value="WH-like_DNA-bd_sf"/>
</dbReference>
<dbReference type="PROSITE" id="PS51755">
    <property type="entry name" value="OMPR_PHOB"/>
    <property type="match status" value="1"/>
</dbReference>
<dbReference type="GO" id="GO:0006355">
    <property type="term" value="P:regulation of DNA-templated transcription"/>
    <property type="evidence" value="ECO:0007669"/>
    <property type="project" value="InterPro"/>
</dbReference>
<sequence>MIENERILVVDDERAIADLVVSLLLREGMQARACYSGVQALEALEKEPFDLAILDIMMPGMDGFELCVRMRKMRDIPIIFLSAKDEEADQVVGFTLGADDYVTKPFRPRELVARVRARLRRAAAVPAPNDSLIAVGPLEVDVAAHSASLHGQKMKLTPKEFAILTLLAQQAGRPVSAKDLFEGAWEEPFDDAASNTIMVHIRHLRKKLAAIDSSTQFIETAWGVGYRLKASHGGDGRTGDMEPVGPEMPELPATPAEQPAVHPKRGAGKGTGRLPLLGRRGGTRGA</sequence>
<dbReference type="EMBL" id="JACHYA010000003">
    <property type="protein sequence ID" value="MBB3171417.1"/>
    <property type="molecule type" value="Genomic_DNA"/>
</dbReference>
<evidence type="ECO:0000256" key="3">
    <source>
        <dbReference type="ARBA" id="ARBA00023015"/>
    </source>
</evidence>
<evidence type="ECO:0000313" key="12">
    <source>
        <dbReference type="EMBL" id="TJW09885.1"/>
    </source>
</evidence>
<evidence type="ECO:0000259" key="9">
    <source>
        <dbReference type="PROSITE" id="PS50110"/>
    </source>
</evidence>
<evidence type="ECO:0000313" key="11">
    <source>
        <dbReference type="EMBL" id="MBB3171417.1"/>
    </source>
</evidence>
<keyword evidence="3" id="KW-0805">Transcription regulation</keyword>
<feature type="DNA-binding region" description="OmpR/PhoB-type" evidence="7">
    <location>
        <begin position="130"/>
        <end position="230"/>
    </location>
</feature>
<dbReference type="GO" id="GO:0000976">
    <property type="term" value="F:transcription cis-regulatory region binding"/>
    <property type="evidence" value="ECO:0007669"/>
    <property type="project" value="TreeGrafter"/>
</dbReference>
<dbReference type="InterPro" id="IPR001867">
    <property type="entry name" value="OmpR/PhoB-type_DNA-bd"/>
</dbReference>
<dbReference type="Proteomes" id="UP000530850">
    <property type="component" value="Unassembled WGS sequence"/>
</dbReference>
<dbReference type="SMART" id="SM00862">
    <property type="entry name" value="Trans_reg_C"/>
    <property type="match status" value="1"/>
</dbReference>
<dbReference type="Gene3D" id="1.10.10.10">
    <property type="entry name" value="Winged helix-like DNA-binding domain superfamily/Winged helix DNA-binding domain"/>
    <property type="match status" value="1"/>
</dbReference>
<dbReference type="InterPro" id="IPR016032">
    <property type="entry name" value="Sig_transdc_resp-reg_C-effctor"/>
</dbReference>
<evidence type="ECO:0000259" key="10">
    <source>
        <dbReference type="PROSITE" id="PS51755"/>
    </source>
</evidence>
<dbReference type="InterPro" id="IPR001789">
    <property type="entry name" value="Sig_transdc_resp-reg_receiver"/>
</dbReference>
<keyword evidence="2" id="KW-0902">Two-component regulatory system</keyword>
<evidence type="ECO:0000313" key="13">
    <source>
        <dbReference type="Proteomes" id="UP000309454"/>
    </source>
</evidence>
<dbReference type="Proteomes" id="UP000309454">
    <property type="component" value="Unassembled WGS sequence"/>
</dbReference>
<dbReference type="InterPro" id="IPR011006">
    <property type="entry name" value="CheY-like_superfamily"/>
</dbReference>
<dbReference type="SUPFAM" id="SSF52172">
    <property type="entry name" value="CheY-like"/>
    <property type="match status" value="1"/>
</dbReference>
<reference evidence="11 14" key="2">
    <citation type="submission" date="2020-08" db="EMBL/GenBank/DDBJ databases">
        <title>Sequencing the genomes of 1000 actinobacteria strains.</title>
        <authorList>
            <person name="Klenk H.-P."/>
        </authorList>
    </citation>
    <scope>NUCLEOTIDE SEQUENCE [LARGE SCALE GENOMIC DNA]</scope>
    <source>
        <strain evidence="11 14">DSM 22242</strain>
    </source>
</reference>
<reference evidence="12 13" key="1">
    <citation type="submission" date="2019-04" db="EMBL/GenBank/DDBJ databases">
        <title>Microbes associate with the intestines of laboratory mice.</title>
        <authorList>
            <person name="Navarre W."/>
            <person name="Wong E."/>
            <person name="Huang K.C."/>
            <person name="Tropini C."/>
            <person name="Ng K."/>
            <person name="Yu B."/>
        </authorList>
    </citation>
    <scope>NUCLEOTIDE SEQUENCE [LARGE SCALE GENOMIC DNA]</scope>
    <source>
        <strain evidence="12 13">NM48_B13</strain>
    </source>
</reference>
<proteinExistence type="predicted"/>
<dbReference type="CDD" id="cd17574">
    <property type="entry name" value="REC_OmpR"/>
    <property type="match status" value="1"/>
</dbReference>
<name>A0A3N0AAY6_9ACTN</name>
<dbReference type="RefSeq" id="WP_123185386.1">
    <property type="nucleotide sequence ID" value="NZ_CANPEU010000019.1"/>
</dbReference>
<accession>A0A3N0AAY6</accession>
<keyword evidence="13" id="KW-1185">Reference proteome</keyword>
<protein>
    <submittedName>
        <fullName evidence="12">Response regulator transcription factor</fullName>
    </submittedName>
    <submittedName>
        <fullName evidence="11">Two-component system response regulator VanR</fullName>
    </submittedName>
</protein>
<dbReference type="Pfam" id="PF00072">
    <property type="entry name" value="Response_reg"/>
    <property type="match status" value="1"/>
</dbReference>
<dbReference type="GO" id="GO:0005829">
    <property type="term" value="C:cytosol"/>
    <property type="evidence" value="ECO:0007669"/>
    <property type="project" value="TreeGrafter"/>
</dbReference>
<evidence type="ECO:0000256" key="7">
    <source>
        <dbReference type="PROSITE-ProRule" id="PRU01091"/>
    </source>
</evidence>
<dbReference type="Pfam" id="PF00486">
    <property type="entry name" value="Trans_reg_C"/>
    <property type="match status" value="1"/>
</dbReference>
<dbReference type="FunFam" id="3.40.50.2300:FF:000001">
    <property type="entry name" value="DNA-binding response regulator PhoB"/>
    <property type="match status" value="1"/>
</dbReference>
<dbReference type="GO" id="GO:0000156">
    <property type="term" value="F:phosphorelay response regulator activity"/>
    <property type="evidence" value="ECO:0007669"/>
    <property type="project" value="TreeGrafter"/>
</dbReference>
<dbReference type="CDD" id="cd00383">
    <property type="entry name" value="trans_reg_C"/>
    <property type="match status" value="1"/>
</dbReference>
<feature type="domain" description="OmpR/PhoB-type" evidence="10">
    <location>
        <begin position="130"/>
        <end position="230"/>
    </location>
</feature>
<feature type="modified residue" description="4-aspartylphosphate" evidence="6">
    <location>
        <position position="55"/>
    </location>
</feature>
<evidence type="ECO:0000256" key="8">
    <source>
        <dbReference type="SAM" id="MobiDB-lite"/>
    </source>
</evidence>
<feature type="domain" description="Response regulatory" evidence="9">
    <location>
        <begin position="6"/>
        <end position="119"/>
    </location>
</feature>
<evidence type="ECO:0000256" key="1">
    <source>
        <dbReference type="ARBA" id="ARBA00022553"/>
    </source>
</evidence>
<dbReference type="EMBL" id="SSTM01000006">
    <property type="protein sequence ID" value="TJW09885.1"/>
    <property type="molecule type" value="Genomic_DNA"/>
</dbReference>
<dbReference type="OrthoDB" id="9775518at2"/>
<evidence type="ECO:0000256" key="2">
    <source>
        <dbReference type="ARBA" id="ARBA00023012"/>
    </source>
</evidence>
<dbReference type="GO" id="GO:0032993">
    <property type="term" value="C:protein-DNA complex"/>
    <property type="evidence" value="ECO:0007669"/>
    <property type="project" value="TreeGrafter"/>
</dbReference>
<evidence type="ECO:0000256" key="6">
    <source>
        <dbReference type="PROSITE-ProRule" id="PRU00169"/>
    </source>
</evidence>
<dbReference type="Gene3D" id="3.40.50.2300">
    <property type="match status" value="1"/>
</dbReference>
<keyword evidence="1 6" id="KW-0597">Phosphoprotein</keyword>
<dbReference type="InterPro" id="IPR039420">
    <property type="entry name" value="WalR-like"/>
</dbReference>
<keyword evidence="5" id="KW-0804">Transcription</keyword>
<dbReference type="SUPFAM" id="SSF46894">
    <property type="entry name" value="C-terminal effector domain of the bipartite response regulators"/>
    <property type="match status" value="1"/>
</dbReference>
<gene>
    <name evidence="12" type="ORF">E5982_08560</name>
    <name evidence="11" type="ORF">FHR31_001235</name>
</gene>
<dbReference type="PANTHER" id="PTHR48111:SF40">
    <property type="entry name" value="PHOSPHATE REGULON TRANSCRIPTIONAL REGULATORY PROTEIN PHOB"/>
    <property type="match status" value="1"/>
</dbReference>
<evidence type="ECO:0000256" key="4">
    <source>
        <dbReference type="ARBA" id="ARBA00023125"/>
    </source>
</evidence>
<dbReference type="AlphaFoldDB" id="A0A3N0AAY6"/>
<organism evidence="12 13">
    <name type="scientific">Parvibacter caecicola</name>
    <dbReference type="NCBI Taxonomy" id="747645"/>
    <lineage>
        <taxon>Bacteria</taxon>
        <taxon>Bacillati</taxon>
        <taxon>Actinomycetota</taxon>
        <taxon>Coriobacteriia</taxon>
        <taxon>Coriobacteriales</taxon>
        <taxon>Coriobacteriaceae</taxon>
        <taxon>Parvibacter</taxon>
    </lineage>
</organism>